<keyword evidence="9" id="KW-1185">Reference proteome</keyword>
<comment type="cofactor">
    <cofactor evidence="1 7">
        <name>Mg(2+)</name>
        <dbReference type="ChEBI" id="CHEBI:18420"/>
    </cofactor>
</comment>
<reference evidence="8 9" key="1">
    <citation type="submission" date="2021-03" db="EMBL/GenBank/DDBJ databases">
        <title>Succinivibrio sp. nov. isolated from feces of cow.</title>
        <authorList>
            <person name="Choi J.-Y."/>
        </authorList>
    </citation>
    <scope>NUCLEOTIDE SEQUENCE [LARGE SCALE GENOMIC DNA]</scope>
    <source>
        <strain evidence="8 9">AGMB01872</strain>
    </source>
</reference>
<dbReference type="SFLD" id="SFLDG01136">
    <property type="entry name" value="C1.6:_Phosphoserine_Phosphatas"/>
    <property type="match status" value="1"/>
</dbReference>
<accession>A0ABS7DHY4</accession>
<evidence type="ECO:0000256" key="1">
    <source>
        <dbReference type="ARBA" id="ARBA00001946"/>
    </source>
</evidence>
<dbReference type="EC" id="3.1.3.45" evidence="7"/>
<dbReference type="PIRSF" id="PIRSF006118">
    <property type="entry name" value="KDO8-P_Ptase"/>
    <property type="match status" value="1"/>
</dbReference>
<dbReference type="InterPro" id="IPR050793">
    <property type="entry name" value="CMP-NeuNAc_synthase"/>
</dbReference>
<evidence type="ECO:0000256" key="7">
    <source>
        <dbReference type="PIRNR" id="PIRNR006118"/>
    </source>
</evidence>
<dbReference type="SUPFAM" id="SSF56784">
    <property type="entry name" value="HAD-like"/>
    <property type="match status" value="1"/>
</dbReference>
<name>A0ABS7DHY4_9GAMM</name>
<dbReference type="NCBIfam" id="TIGR01662">
    <property type="entry name" value="HAD-SF-IIIA"/>
    <property type="match status" value="1"/>
</dbReference>
<dbReference type="PANTHER" id="PTHR21485:SF3">
    <property type="entry name" value="N-ACYLNEURAMINATE CYTIDYLYLTRANSFERASE"/>
    <property type="match status" value="1"/>
</dbReference>
<dbReference type="EMBL" id="JAGFNY010000035">
    <property type="protein sequence ID" value="MBW7570904.1"/>
    <property type="molecule type" value="Genomic_DNA"/>
</dbReference>
<evidence type="ECO:0000256" key="5">
    <source>
        <dbReference type="ARBA" id="ARBA00022801"/>
    </source>
</evidence>
<dbReference type="Gene3D" id="3.40.50.1000">
    <property type="entry name" value="HAD superfamily/HAD-like"/>
    <property type="match status" value="1"/>
</dbReference>
<dbReference type="SFLD" id="SFLDS00003">
    <property type="entry name" value="Haloacid_Dehalogenase"/>
    <property type="match status" value="1"/>
</dbReference>
<evidence type="ECO:0000256" key="4">
    <source>
        <dbReference type="ARBA" id="ARBA00022723"/>
    </source>
</evidence>
<dbReference type="InterPro" id="IPR010023">
    <property type="entry name" value="KdsC_fam"/>
</dbReference>
<proteinExistence type="inferred from homology"/>
<dbReference type="InterPro" id="IPR023214">
    <property type="entry name" value="HAD_sf"/>
</dbReference>
<keyword evidence="7" id="KW-0448">Lipopolysaccharide biosynthesis</keyword>
<evidence type="ECO:0000256" key="6">
    <source>
        <dbReference type="ARBA" id="ARBA00022842"/>
    </source>
</evidence>
<dbReference type="InterPro" id="IPR006549">
    <property type="entry name" value="HAD-SF_hydro_IIIA"/>
</dbReference>
<dbReference type="Pfam" id="PF08282">
    <property type="entry name" value="Hydrolase_3"/>
    <property type="match status" value="1"/>
</dbReference>
<evidence type="ECO:0000313" key="8">
    <source>
        <dbReference type="EMBL" id="MBW7570904.1"/>
    </source>
</evidence>
<keyword evidence="4 7" id="KW-0479">Metal-binding</keyword>
<dbReference type="NCBIfam" id="TIGR01670">
    <property type="entry name" value="KdsC-phosphatas"/>
    <property type="match status" value="1"/>
</dbReference>
<protein>
    <recommendedName>
        <fullName evidence="7">3-deoxy-D-manno-octulosonate 8-phosphate phosphatase KdsC</fullName>
        <ecNumber evidence="7">3.1.3.45</ecNumber>
    </recommendedName>
    <alternativeName>
        <fullName evidence="7">KDO 8-P phosphatase</fullName>
    </alternativeName>
</protein>
<gene>
    <name evidence="8" type="ORF">J5V48_08355</name>
</gene>
<organism evidence="8 9">
    <name type="scientific">Succinivibrio faecicola</name>
    <dbReference type="NCBI Taxonomy" id="2820300"/>
    <lineage>
        <taxon>Bacteria</taxon>
        <taxon>Pseudomonadati</taxon>
        <taxon>Pseudomonadota</taxon>
        <taxon>Gammaproteobacteria</taxon>
        <taxon>Aeromonadales</taxon>
        <taxon>Succinivibrionaceae</taxon>
        <taxon>Succinivibrio</taxon>
    </lineage>
</organism>
<dbReference type="InterPro" id="IPR036412">
    <property type="entry name" value="HAD-like_sf"/>
</dbReference>
<sequence>MEKINTCYGKIDPNMLSRLSIVKLLVFDVDGTITDGGIYYDNESIELKKFNVKDGFGIVALFMEGIHTAVITGRQAPLVQRRMKDLKVEYVMQGQSDKKEALTELCKSLNIGFDEVVAIGDDLNDMPMFRVAGVVVCPNDAHPFIKSKSDYITTLKGGCGAVRELCDLILMSKGIMNFDGGYADERY</sequence>
<comment type="subunit">
    <text evidence="3 7">Homotetramer.</text>
</comment>
<comment type="catalytic activity">
    <reaction evidence="7">
        <text>3-deoxy-alpha-D-manno-2-octulosonate-8-phosphate + H2O = 3-deoxy-alpha-D-manno-oct-2-ulosonate + phosphate</text>
        <dbReference type="Rhea" id="RHEA:11500"/>
        <dbReference type="ChEBI" id="CHEBI:15377"/>
        <dbReference type="ChEBI" id="CHEBI:43474"/>
        <dbReference type="ChEBI" id="CHEBI:85985"/>
        <dbReference type="ChEBI" id="CHEBI:85986"/>
        <dbReference type="EC" id="3.1.3.45"/>
    </reaction>
</comment>
<evidence type="ECO:0000256" key="2">
    <source>
        <dbReference type="ARBA" id="ARBA00005893"/>
    </source>
</evidence>
<dbReference type="Proteomes" id="UP000731465">
    <property type="component" value="Unassembled WGS sequence"/>
</dbReference>
<evidence type="ECO:0000256" key="3">
    <source>
        <dbReference type="ARBA" id="ARBA00011881"/>
    </source>
</evidence>
<dbReference type="GO" id="GO:0016787">
    <property type="term" value="F:hydrolase activity"/>
    <property type="evidence" value="ECO:0007669"/>
    <property type="project" value="UniProtKB-KW"/>
</dbReference>
<dbReference type="RefSeq" id="WP_219938129.1">
    <property type="nucleotide sequence ID" value="NZ_JAGFNY010000035.1"/>
</dbReference>
<dbReference type="SFLD" id="SFLDG01138">
    <property type="entry name" value="C1.6.2:_Deoxy-d-mannose-octulo"/>
    <property type="match status" value="1"/>
</dbReference>
<keyword evidence="5 7" id="KW-0378">Hydrolase</keyword>
<dbReference type="PANTHER" id="PTHR21485">
    <property type="entry name" value="HAD SUPERFAMILY MEMBERS CMAS AND KDSC"/>
    <property type="match status" value="1"/>
</dbReference>
<comment type="caution">
    <text evidence="8">The sequence shown here is derived from an EMBL/GenBank/DDBJ whole genome shotgun (WGS) entry which is preliminary data.</text>
</comment>
<comment type="similarity">
    <text evidence="2 7">Belongs to the KdsC family.</text>
</comment>
<comment type="function">
    <text evidence="7">Catalyzes the hydrolysis of 3-deoxy-D-manno-octulosonate 8-phosphate (KDO 8-P) to 3-deoxy-D-manno-octulosonate (KDO) and inorganic phosphate.</text>
</comment>
<keyword evidence="6 7" id="KW-0460">Magnesium</keyword>
<evidence type="ECO:0000313" key="9">
    <source>
        <dbReference type="Proteomes" id="UP000731465"/>
    </source>
</evidence>
<dbReference type="CDD" id="cd01630">
    <property type="entry name" value="HAD_KDO-like"/>
    <property type="match status" value="1"/>
</dbReference>